<dbReference type="EMBL" id="BARS01019234">
    <property type="protein sequence ID" value="GAF88591.1"/>
    <property type="molecule type" value="Genomic_DNA"/>
</dbReference>
<name>X0TMU9_9ZZZZ</name>
<dbReference type="InterPro" id="IPR025877">
    <property type="entry name" value="MobA-like_NTP_Trfase"/>
</dbReference>
<reference evidence="2" key="1">
    <citation type="journal article" date="2014" name="Front. Microbiol.">
        <title>High frequency of phylogenetically diverse reductive dehalogenase-homologous genes in deep subseafloor sedimentary metagenomes.</title>
        <authorList>
            <person name="Kawai M."/>
            <person name="Futagami T."/>
            <person name="Toyoda A."/>
            <person name="Takaki Y."/>
            <person name="Nishi S."/>
            <person name="Hori S."/>
            <person name="Arai W."/>
            <person name="Tsubouchi T."/>
            <person name="Morono Y."/>
            <person name="Uchiyama I."/>
            <person name="Ito T."/>
            <person name="Fujiyama A."/>
            <person name="Inagaki F."/>
            <person name="Takami H."/>
        </authorList>
    </citation>
    <scope>NUCLEOTIDE SEQUENCE</scope>
    <source>
        <strain evidence="2">Expedition CK06-06</strain>
    </source>
</reference>
<proteinExistence type="predicted"/>
<organism evidence="2">
    <name type="scientific">marine sediment metagenome</name>
    <dbReference type="NCBI Taxonomy" id="412755"/>
    <lineage>
        <taxon>unclassified sequences</taxon>
        <taxon>metagenomes</taxon>
        <taxon>ecological metagenomes</taxon>
    </lineage>
</organism>
<protein>
    <recommendedName>
        <fullName evidence="1">MobA-like NTP transferase domain-containing protein</fullName>
    </recommendedName>
</protein>
<dbReference type="GO" id="GO:0016779">
    <property type="term" value="F:nucleotidyltransferase activity"/>
    <property type="evidence" value="ECO:0007669"/>
    <property type="project" value="UniProtKB-ARBA"/>
</dbReference>
<dbReference type="SUPFAM" id="SSF53448">
    <property type="entry name" value="Nucleotide-diphospho-sugar transferases"/>
    <property type="match status" value="1"/>
</dbReference>
<dbReference type="Gene3D" id="3.90.550.10">
    <property type="entry name" value="Spore Coat Polysaccharide Biosynthesis Protein SpsA, Chain A"/>
    <property type="match status" value="1"/>
</dbReference>
<accession>X0TMU9</accession>
<dbReference type="Pfam" id="PF12804">
    <property type="entry name" value="NTP_transf_3"/>
    <property type="match status" value="1"/>
</dbReference>
<sequence length="86" mass="9070">MTPSGGQVQIWAIVPAAGMGRRMGGPKQSLPYRNSTIAAAVVRTLLNADVTGVVVVTRTDLVGTLDLPKDVRVCVAINDDPHSEMI</sequence>
<evidence type="ECO:0000313" key="2">
    <source>
        <dbReference type="EMBL" id="GAF88591.1"/>
    </source>
</evidence>
<feature type="domain" description="MobA-like NTP transferase" evidence="1">
    <location>
        <begin position="12"/>
        <end position="84"/>
    </location>
</feature>
<feature type="non-terminal residue" evidence="2">
    <location>
        <position position="86"/>
    </location>
</feature>
<gene>
    <name evidence="2" type="ORF">S01H1_31196</name>
</gene>
<dbReference type="AlphaFoldDB" id="X0TMU9"/>
<comment type="caution">
    <text evidence="2">The sequence shown here is derived from an EMBL/GenBank/DDBJ whole genome shotgun (WGS) entry which is preliminary data.</text>
</comment>
<evidence type="ECO:0000259" key="1">
    <source>
        <dbReference type="Pfam" id="PF12804"/>
    </source>
</evidence>
<dbReference type="InterPro" id="IPR029044">
    <property type="entry name" value="Nucleotide-diphossugar_trans"/>
</dbReference>